<dbReference type="PROSITE" id="PS51257">
    <property type="entry name" value="PROKAR_LIPOPROTEIN"/>
    <property type="match status" value="1"/>
</dbReference>
<gene>
    <name evidence="3" type="ORF">ACFFIC_09695</name>
</gene>
<evidence type="ECO:0000256" key="2">
    <source>
        <dbReference type="SAM" id="MobiDB-lite"/>
    </source>
</evidence>
<evidence type="ECO:0000256" key="1">
    <source>
        <dbReference type="ARBA" id="ARBA00006987"/>
    </source>
</evidence>
<dbReference type="InterPro" id="IPR005064">
    <property type="entry name" value="BUG"/>
</dbReference>
<feature type="compositionally biased region" description="Low complexity" evidence="2">
    <location>
        <begin position="19"/>
        <end position="29"/>
    </location>
</feature>
<sequence length="249" mass="26894">MAPPRSPARRPTAPPPSLTPTSTSWLAASCAPNLRPGRGLHARRPLGNRPYGAGRQSPHHAGRRRGRLRRSYEGLARQGLLRQLCPRCHGPPVDQEFQTAGHRRRSRALLPRHCPALTDVLSGNTALRVAPLGSALPHIEADRLRAFAIMGAKGSNRAPNIPTTAEQGMPGLDFTLWYAVWGPKGLPDSEADRLNAAVQTLARDPNTRARIADQGAEPVAEDRAAFARFVDAGSERNARIAQVAGIQPE</sequence>
<dbReference type="Gene3D" id="3.40.190.150">
    <property type="entry name" value="Bordetella uptake gene, domain 1"/>
    <property type="match status" value="1"/>
</dbReference>
<dbReference type="Gene3D" id="3.40.190.10">
    <property type="entry name" value="Periplasmic binding protein-like II"/>
    <property type="match status" value="1"/>
</dbReference>
<organism evidence="3 4">
    <name type="scientific">Muricoccus vinaceus</name>
    <dbReference type="NCBI Taxonomy" id="424704"/>
    <lineage>
        <taxon>Bacteria</taxon>
        <taxon>Pseudomonadati</taxon>
        <taxon>Pseudomonadota</taxon>
        <taxon>Alphaproteobacteria</taxon>
        <taxon>Acetobacterales</taxon>
        <taxon>Roseomonadaceae</taxon>
        <taxon>Muricoccus</taxon>
    </lineage>
</organism>
<evidence type="ECO:0000313" key="3">
    <source>
        <dbReference type="EMBL" id="MFC0385829.1"/>
    </source>
</evidence>
<feature type="compositionally biased region" description="Pro residues" evidence="2">
    <location>
        <begin position="1"/>
        <end position="18"/>
    </location>
</feature>
<name>A0ABV6IRF0_9PROT</name>
<dbReference type="PANTHER" id="PTHR42928">
    <property type="entry name" value="TRICARBOXYLATE-BINDING PROTEIN"/>
    <property type="match status" value="1"/>
</dbReference>
<comment type="similarity">
    <text evidence="1">Belongs to the UPF0065 (bug) family.</text>
</comment>
<accession>A0ABV6IRF0</accession>
<dbReference type="EMBL" id="JBHLVZ010000016">
    <property type="protein sequence ID" value="MFC0385829.1"/>
    <property type="molecule type" value="Genomic_DNA"/>
</dbReference>
<keyword evidence="4" id="KW-1185">Reference proteome</keyword>
<dbReference type="Pfam" id="PF03401">
    <property type="entry name" value="TctC"/>
    <property type="match status" value="1"/>
</dbReference>
<proteinExistence type="inferred from homology"/>
<comment type="caution">
    <text evidence="3">The sequence shown here is derived from an EMBL/GenBank/DDBJ whole genome shotgun (WGS) entry which is preliminary data.</text>
</comment>
<dbReference type="PANTHER" id="PTHR42928:SF5">
    <property type="entry name" value="BLR1237 PROTEIN"/>
    <property type="match status" value="1"/>
</dbReference>
<feature type="compositionally biased region" description="Basic residues" evidence="2">
    <location>
        <begin position="57"/>
        <end position="69"/>
    </location>
</feature>
<reference evidence="3 4" key="1">
    <citation type="submission" date="2024-09" db="EMBL/GenBank/DDBJ databases">
        <authorList>
            <person name="Sun Q."/>
            <person name="Mori K."/>
        </authorList>
    </citation>
    <scope>NUCLEOTIDE SEQUENCE [LARGE SCALE GENOMIC DNA]</scope>
    <source>
        <strain evidence="3 4">CCM 7468</strain>
    </source>
</reference>
<dbReference type="InterPro" id="IPR042100">
    <property type="entry name" value="Bug_dom1"/>
</dbReference>
<protein>
    <submittedName>
        <fullName evidence="3">Bug family tripartite tricarboxylate transporter substrate binding protein</fullName>
    </submittedName>
</protein>
<feature type="region of interest" description="Disordered" evidence="2">
    <location>
        <begin position="1"/>
        <end position="70"/>
    </location>
</feature>
<dbReference type="Proteomes" id="UP001589789">
    <property type="component" value="Unassembled WGS sequence"/>
</dbReference>
<evidence type="ECO:0000313" key="4">
    <source>
        <dbReference type="Proteomes" id="UP001589789"/>
    </source>
</evidence>